<dbReference type="RefSeq" id="WP_262166403.1">
    <property type="nucleotide sequence ID" value="NZ_CP104965.1"/>
</dbReference>
<evidence type="ECO:0000313" key="3">
    <source>
        <dbReference type="Proteomes" id="UP001061862"/>
    </source>
</evidence>
<sequence length="204" mass="20706">MKTMTALFDDYTLAAQAVRGLEAAGIPEDDISLVVSTLDDEVGEDNADDKAADGAGAGAGIGAIIGGAGGLLAGLGALAIPGIGPVIAAGWLVSTAVGAVAGAALGGATGGVIGAFTSSGVHEQDAHVFAEGVRRGGSVVSVRVDESQAGVVEDIFTKAQQVDITERRARYEEEGWQYFDPTAPGFNRDPDRERRGLDHLQGPF</sequence>
<dbReference type="PANTHER" id="PTHR36109:SF2">
    <property type="entry name" value="MEMBRANE PROTEIN"/>
    <property type="match status" value="1"/>
</dbReference>
<reference evidence="2 3" key="1">
    <citation type="submission" date="2022-09" db="EMBL/GenBank/DDBJ databases">
        <title>Interaction between co-microsymbionts with complementary sets of symbiotic genes in legume-rhizobium systems.</title>
        <authorList>
            <person name="Safronova V."/>
            <person name="Sazanova A."/>
            <person name="Afonin A."/>
            <person name="Chirak E."/>
        </authorList>
    </citation>
    <scope>NUCLEOTIDE SEQUENCE [LARGE SCALE GENOMIC DNA]</scope>
    <source>
        <strain evidence="2 3">A18/4-1</strain>
    </source>
</reference>
<dbReference type="Proteomes" id="UP001061862">
    <property type="component" value="Chromosome"/>
</dbReference>
<accession>A0ABY6C8E5</accession>
<gene>
    <name evidence="2" type="ORF">N8A98_14750</name>
</gene>
<evidence type="ECO:0000256" key="1">
    <source>
        <dbReference type="SAM" id="MobiDB-lite"/>
    </source>
</evidence>
<protein>
    <recommendedName>
        <fullName evidence="4">General stress protein 17M-like domain-containing protein</fullName>
    </recommendedName>
</protein>
<dbReference type="InterPro" id="IPR052948">
    <property type="entry name" value="Low_temp-induced_all0457"/>
</dbReference>
<proteinExistence type="predicted"/>
<dbReference type="EMBL" id="CP104965">
    <property type="protein sequence ID" value="UXN68514.1"/>
    <property type="molecule type" value="Genomic_DNA"/>
</dbReference>
<feature type="compositionally biased region" description="Basic and acidic residues" evidence="1">
    <location>
        <begin position="188"/>
        <end position="198"/>
    </location>
</feature>
<feature type="region of interest" description="Disordered" evidence="1">
    <location>
        <begin position="180"/>
        <end position="204"/>
    </location>
</feature>
<name>A0ABY6C8E5_9HYPH</name>
<keyword evidence="3" id="KW-1185">Reference proteome</keyword>
<evidence type="ECO:0008006" key="4">
    <source>
        <dbReference type="Google" id="ProtNLM"/>
    </source>
</evidence>
<evidence type="ECO:0000313" key="2">
    <source>
        <dbReference type="EMBL" id="UXN68514.1"/>
    </source>
</evidence>
<dbReference type="PANTHER" id="PTHR36109">
    <property type="entry name" value="MEMBRANE PROTEIN-RELATED"/>
    <property type="match status" value="1"/>
</dbReference>
<organism evidence="2 3">
    <name type="scientific">Devosia neptuniae</name>
    <dbReference type="NCBI Taxonomy" id="191302"/>
    <lineage>
        <taxon>Bacteria</taxon>
        <taxon>Pseudomonadati</taxon>
        <taxon>Pseudomonadota</taxon>
        <taxon>Alphaproteobacteria</taxon>
        <taxon>Hyphomicrobiales</taxon>
        <taxon>Devosiaceae</taxon>
        <taxon>Devosia</taxon>
    </lineage>
</organism>